<reference evidence="5 6" key="1">
    <citation type="journal article" date="2019" name="Biochem. Eng. J.">
        <title>Metabolic engineering of the marine bacteria Neptunomonas concharum for the production of acetoin and meso-2,3-butanediol from acetate.</title>
        <authorList>
            <person name="Li W."/>
            <person name="Pu N."/>
            <person name="Liu C.-X."/>
            <person name="Yuan Q.-P."/>
            <person name="Li Z.-J."/>
        </authorList>
    </citation>
    <scope>NUCLEOTIDE SEQUENCE [LARGE SCALE GENOMIC DNA]</scope>
    <source>
        <strain evidence="5 6">JCM17730</strain>
    </source>
</reference>
<evidence type="ECO:0000256" key="2">
    <source>
        <dbReference type="ARBA" id="ARBA00007703"/>
    </source>
</evidence>
<gene>
    <name evidence="5" type="ORF">F0U83_03090</name>
</gene>
<dbReference type="InterPro" id="IPR036679">
    <property type="entry name" value="FlgN-like_sf"/>
</dbReference>
<keyword evidence="5" id="KW-0282">Flagellum</keyword>
<dbReference type="RefSeq" id="WP_138986472.1">
    <property type="nucleotide sequence ID" value="NZ_CP043869.1"/>
</dbReference>
<comment type="similarity">
    <text evidence="2">Belongs to the FlgN family.</text>
</comment>
<accession>A0A5P1R839</accession>
<dbReference type="AlphaFoldDB" id="A0A5P1R839"/>
<dbReference type="SUPFAM" id="SSF140566">
    <property type="entry name" value="FlgN-like"/>
    <property type="match status" value="1"/>
</dbReference>
<evidence type="ECO:0000256" key="3">
    <source>
        <dbReference type="ARBA" id="ARBA00022795"/>
    </source>
</evidence>
<keyword evidence="5" id="KW-0969">Cilium</keyword>
<feature type="region of interest" description="Disordered" evidence="4">
    <location>
        <begin position="144"/>
        <end position="164"/>
    </location>
</feature>
<dbReference type="InterPro" id="IPR007809">
    <property type="entry name" value="FlgN-like"/>
</dbReference>
<dbReference type="Pfam" id="PF05130">
    <property type="entry name" value="FlgN"/>
    <property type="match status" value="1"/>
</dbReference>
<protein>
    <submittedName>
        <fullName evidence="5">Flagellar protein FlgN</fullName>
    </submittedName>
</protein>
<keyword evidence="3" id="KW-1005">Bacterial flagellum biogenesis</keyword>
<proteinExistence type="inferred from homology"/>
<dbReference type="Proteomes" id="UP000324760">
    <property type="component" value="Chromosome"/>
</dbReference>
<dbReference type="EMBL" id="CP043869">
    <property type="protein sequence ID" value="QEQ95768.1"/>
    <property type="molecule type" value="Genomic_DNA"/>
</dbReference>
<evidence type="ECO:0000256" key="1">
    <source>
        <dbReference type="ARBA" id="ARBA00002397"/>
    </source>
</evidence>
<dbReference type="Gene3D" id="1.20.58.300">
    <property type="entry name" value="FlgN-like"/>
    <property type="match status" value="1"/>
</dbReference>
<evidence type="ECO:0000313" key="6">
    <source>
        <dbReference type="Proteomes" id="UP000324760"/>
    </source>
</evidence>
<dbReference type="GO" id="GO:0044780">
    <property type="term" value="P:bacterial-type flagellum assembly"/>
    <property type="evidence" value="ECO:0007669"/>
    <property type="project" value="InterPro"/>
</dbReference>
<comment type="function">
    <text evidence="1">Required for the efficient initiation of filament assembly.</text>
</comment>
<keyword evidence="5" id="KW-0966">Cell projection</keyword>
<name>A0A5P1R839_9GAMM</name>
<dbReference type="OrthoDB" id="6119092at2"/>
<evidence type="ECO:0000313" key="5">
    <source>
        <dbReference type="EMBL" id="QEQ95768.1"/>
    </source>
</evidence>
<sequence>MTDTKSTLAHINALTSEGIALLDNLYQLLEKELLALKARDIDLIIELNQQKQSVLVAFDQNNRSRAETLLNAQASVDKAGIEFLLEQSDDLRFNQLFRENWNSLEITLQKTMNANQRNEQVLTRSRQSLEQFINALRGQKPANTLYNAKGTKGDYSGQSRIGKA</sequence>
<organism evidence="5 6">
    <name type="scientific">Neptunomonas concharum</name>
    <dbReference type="NCBI Taxonomy" id="1031538"/>
    <lineage>
        <taxon>Bacteria</taxon>
        <taxon>Pseudomonadati</taxon>
        <taxon>Pseudomonadota</taxon>
        <taxon>Gammaproteobacteria</taxon>
        <taxon>Oceanospirillales</taxon>
        <taxon>Oceanospirillaceae</taxon>
        <taxon>Neptunomonas</taxon>
    </lineage>
</organism>
<dbReference type="KEGG" id="ncu:F0U83_03090"/>
<keyword evidence="6" id="KW-1185">Reference proteome</keyword>
<evidence type="ECO:0000256" key="4">
    <source>
        <dbReference type="SAM" id="MobiDB-lite"/>
    </source>
</evidence>